<protein>
    <submittedName>
        <fullName evidence="1">Uncharacterized protein</fullName>
    </submittedName>
</protein>
<dbReference type="AlphaFoldDB" id="A0AAN9XHH3"/>
<keyword evidence="2" id="KW-1185">Reference proteome</keyword>
<comment type="caution">
    <text evidence="1">The sequence shown here is derived from an EMBL/GenBank/DDBJ whole genome shotgun (WGS) entry which is preliminary data.</text>
</comment>
<evidence type="ECO:0000313" key="2">
    <source>
        <dbReference type="Proteomes" id="UP001386955"/>
    </source>
</evidence>
<evidence type="ECO:0000313" key="1">
    <source>
        <dbReference type="EMBL" id="KAK7392349.1"/>
    </source>
</evidence>
<accession>A0AAN9XHH3</accession>
<proteinExistence type="predicted"/>
<dbReference type="EMBL" id="JAYMYS010000005">
    <property type="protein sequence ID" value="KAK7392349.1"/>
    <property type="molecule type" value="Genomic_DNA"/>
</dbReference>
<reference evidence="1 2" key="1">
    <citation type="submission" date="2024-01" db="EMBL/GenBank/DDBJ databases">
        <title>The genomes of 5 underutilized Papilionoideae crops provide insights into root nodulation and disease resistanc.</title>
        <authorList>
            <person name="Jiang F."/>
        </authorList>
    </citation>
    <scope>NUCLEOTIDE SEQUENCE [LARGE SCALE GENOMIC DNA]</scope>
    <source>
        <strain evidence="1">DUOXIRENSHENG_FW03</strain>
        <tissue evidence="1">Leaves</tissue>
    </source>
</reference>
<gene>
    <name evidence="1" type="ORF">VNO78_20785</name>
</gene>
<organism evidence="1 2">
    <name type="scientific">Psophocarpus tetragonolobus</name>
    <name type="common">Winged bean</name>
    <name type="synonym">Dolichos tetragonolobus</name>
    <dbReference type="NCBI Taxonomy" id="3891"/>
    <lineage>
        <taxon>Eukaryota</taxon>
        <taxon>Viridiplantae</taxon>
        <taxon>Streptophyta</taxon>
        <taxon>Embryophyta</taxon>
        <taxon>Tracheophyta</taxon>
        <taxon>Spermatophyta</taxon>
        <taxon>Magnoliopsida</taxon>
        <taxon>eudicotyledons</taxon>
        <taxon>Gunneridae</taxon>
        <taxon>Pentapetalae</taxon>
        <taxon>rosids</taxon>
        <taxon>fabids</taxon>
        <taxon>Fabales</taxon>
        <taxon>Fabaceae</taxon>
        <taxon>Papilionoideae</taxon>
        <taxon>50 kb inversion clade</taxon>
        <taxon>NPAAA clade</taxon>
        <taxon>indigoferoid/millettioid clade</taxon>
        <taxon>Phaseoleae</taxon>
        <taxon>Psophocarpus</taxon>
    </lineage>
</organism>
<name>A0AAN9XHH3_PSOTE</name>
<sequence length="113" mass="12651">MMSPISIIKMKFAFHSVFRICFSEIVGAVQACEELAFGYKLAASALRYGDNYFSSGKESRRASTGAPRDRFAHIPWPPQLFPAFTSIFYHTTTTTSYMHACTNQTPNPVTITN</sequence>
<dbReference type="Proteomes" id="UP001386955">
    <property type="component" value="Unassembled WGS sequence"/>
</dbReference>